<dbReference type="Proteomes" id="UP001589833">
    <property type="component" value="Unassembled WGS sequence"/>
</dbReference>
<evidence type="ECO:0000313" key="3">
    <source>
        <dbReference type="EMBL" id="MFC0557734.1"/>
    </source>
</evidence>
<protein>
    <recommendedName>
        <fullName evidence="2">Intracellular proteinase inhibitor BsuPI domain-containing protein</fullName>
    </recommendedName>
</protein>
<dbReference type="RefSeq" id="WP_273843090.1">
    <property type="nucleotide sequence ID" value="NZ_JAQQWT010000006.1"/>
</dbReference>
<dbReference type="Gene3D" id="2.60.40.2360">
    <property type="entry name" value="Intracellular proteinase inhibitor BsuPI"/>
    <property type="match status" value="1"/>
</dbReference>
<proteinExistence type="predicted"/>
<feature type="signal peptide" evidence="1">
    <location>
        <begin position="1"/>
        <end position="23"/>
    </location>
</feature>
<dbReference type="InterPro" id="IPR020481">
    <property type="entry name" value="Intracell_prot_inh_BsuPI"/>
</dbReference>
<organism evidence="3 4">
    <name type="scientific">Halalkalibacter alkalisediminis</name>
    <dbReference type="NCBI Taxonomy" id="935616"/>
    <lineage>
        <taxon>Bacteria</taxon>
        <taxon>Bacillati</taxon>
        <taxon>Bacillota</taxon>
        <taxon>Bacilli</taxon>
        <taxon>Bacillales</taxon>
        <taxon>Bacillaceae</taxon>
        <taxon>Halalkalibacter</taxon>
    </lineage>
</organism>
<reference evidence="3 4" key="1">
    <citation type="submission" date="2024-09" db="EMBL/GenBank/DDBJ databases">
        <authorList>
            <person name="Sun Q."/>
            <person name="Mori K."/>
        </authorList>
    </citation>
    <scope>NUCLEOTIDE SEQUENCE [LARGE SCALE GENOMIC DNA]</scope>
    <source>
        <strain evidence="3 4">NCAIM B.02301</strain>
    </source>
</reference>
<accession>A0ABV6NBA2</accession>
<gene>
    <name evidence="3" type="ORF">ACFFH4_01535</name>
</gene>
<name>A0ABV6NBA2_9BACI</name>
<evidence type="ECO:0000256" key="1">
    <source>
        <dbReference type="SAM" id="SignalP"/>
    </source>
</evidence>
<feature type="chain" id="PRO_5045769505" description="Intracellular proteinase inhibitor BsuPI domain-containing protein" evidence="1">
    <location>
        <begin position="24"/>
        <end position="159"/>
    </location>
</feature>
<sequence length="159" mass="17701">MRMLGWFITLLFALTACGTAANAPLETNEGDGNVSDSKWLFDVETEQTNGELLVTLTVTNNQEKASSIDFSSGQKYELVLLNEEGAIEYRYSEGMMFTMALIHETFEPSESKVYEERIPLDSISAGSYILDAQLVLAAVDGSEWKDADTFHKQVKVEIK</sequence>
<keyword evidence="4" id="KW-1185">Reference proteome</keyword>
<comment type="caution">
    <text evidence="3">The sequence shown here is derived from an EMBL/GenBank/DDBJ whole genome shotgun (WGS) entry which is preliminary data.</text>
</comment>
<dbReference type="InterPro" id="IPR038144">
    <property type="entry name" value="IPI"/>
</dbReference>
<evidence type="ECO:0000313" key="4">
    <source>
        <dbReference type="Proteomes" id="UP001589833"/>
    </source>
</evidence>
<dbReference type="EMBL" id="JBHLTR010000003">
    <property type="protein sequence ID" value="MFC0557734.1"/>
    <property type="molecule type" value="Genomic_DNA"/>
</dbReference>
<dbReference type="Pfam" id="PF12690">
    <property type="entry name" value="BsuPI"/>
    <property type="match status" value="1"/>
</dbReference>
<evidence type="ECO:0000259" key="2">
    <source>
        <dbReference type="Pfam" id="PF12690"/>
    </source>
</evidence>
<dbReference type="PROSITE" id="PS51257">
    <property type="entry name" value="PROKAR_LIPOPROTEIN"/>
    <property type="match status" value="1"/>
</dbReference>
<keyword evidence="1" id="KW-0732">Signal</keyword>
<feature type="domain" description="Intracellular proteinase inhibitor BsuPI" evidence="2">
    <location>
        <begin position="41"/>
        <end position="137"/>
    </location>
</feature>